<reference evidence="1" key="2">
    <citation type="journal article" date="2023" name="Science">
        <title>Genomic signatures of disease resistance in endangered staghorn corals.</title>
        <authorList>
            <person name="Vollmer S.V."/>
            <person name="Selwyn J.D."/>
            <person name="Despard B.A."/>
            <person name="Roesel C.L."/>
        </authorList>
    </citation>
    <scope>NUCLEOTIDE SEQUENCE</scope>
    <source>
        <strain evidence="1">K2</strain>
    </source>
</reference>
<comment type="caution">
    <text evidence="1">The sequence shown here is derived from an EMBL/GenBank/DDBJ whole genome shotgun (WGS) entry which is preliminary data.</text>
</comment>
<evidence type="ECO:0000313" key="2">
    <source>
        <dbReference type="Proteomes" id="UP001249851"/>
    </source>
</evidence>
<gene>
    <name evidence="1" type="ORF">P5673_018029</name>
</gene>
<proteinExistence type="predicted"/>
<dbReference type="EMBL" id="JARQWQ010000040">
    <property type="protein sequence ID" value="KAK2559406.1"/>
    <property type="molecule type" value="Genomic_DNA"/>
</dbReference>
<keyword evidence="2" id="KW-1185">Reference proteome</keyword>
<organism evidence="1 2">
    <name type="scientific">Acropora cervicornis</name>
    <name type="common">Staghorn coral</name>
    <dbReference type="NCBI Taxonomy" id="6130"/>
    <lineage>
        <taxon>Eukaryota</taxon>
        <taxon>Metazoa</taxon>
        <taxon>Cnidaria</taxon>
        <taxon>Anthozoa</taxon>
        <taxon>Hexacorallia</taxon>
        <taxon>Scleractinia</taxon>
        <taxon>Astrocoeniina</taxon>
        <taxon>Acroporidae</taxon>
        <taxon>Acropora</taxon>
    </lineage>
</organism>
<dbReference type="Proteomes" id="UP001249851">
    <property type="component" value="Unassembled WGS sequence"/>
</dbReference>
<dbReference type="PANTHER" id="PTHR34239">
    <property type="entry name" value="APPLE DOMAIN-CONTAINING PROTEIN"/>
    <property type="match status" value="1"/>
</dbReference>
<dbReference type="AlphaFoldDB" id="A0AAD9QDN3"/>
<evidence type="ECO:0000313" key="1">
    <source>
        <dbReference type="EMBL" id="KAK2559406.1"/>
    </source>
</evidence>
<sequence length="64" mass="7001">MTTDAIALIGATNFELNMRSREQIKPELNNDNKNLCSSSVPFTDSLFGNDPALSKQLKDLAEAT</sequence>
<dbReference type="PANTHER" id="PTHR34239:SF2">
    <property type="entry name" value="TRANSPOSABLE ELEMENT P TRANSPOSASE_THAP9 CONSERVED DOMAIN-CONTAINING PROTEIN"/>
    <property type="match status" value="1"/>
</dbReference>
<reference evidence="1" key="1">
    <citation type="journal article" date="2023" name="G3 (Bethesda)">
        <title>Whole genome assembly and annotation of the endangered Caribbean coral Acropora cervicornis.</title>
        <authorList>
            <person name="Selwyn J.D."/>
            <person name="Vollmer S.V."/>
        </authorList>
    </citation>
    <scope>NUCLEOTIDE SEQUENCE</scope>
    <source>
        <strain evidence="1">K2</strain>
    </source>
</reference>
<name>A0AAD9QDN3_ACRCE</name>
<accession>A0AAD9QDN3</accession>
<protein>
    <submittedName>
        <fullName evidence="1">Uncharacterized protein</fullName>
    </submittedName>
</protein>